<proteinExistence type="predicted"/>
<name>A0AAX4HUI4_9BACT</name>
<organism evidence="2 3">
    <name type="scientific">Peredibacter starrii</name>
    <dbReference type="NCBI Taxonomy" id="28202"/>
    <lineage>
        <taxon>Bacteria</taxon>
        <taxon>Pseudomonadati</taxon>
        <taxon>Bdellovibrionota</taxon>
        <taxon>Bacteriovoracia</taxon>
        <taxon>Bacteriovoracales</taxon>
        <taxon>Bacteriovoracaceae</taxon>
        <taxon>Peredibacter</taxon>
    </lineage>
</organism>
<dbReference type="InterPro" id="IPR029063">
    <property type="entry name" value="SAM-dependent_MTases_sf"/>
</dbReference>
<dbReference type="EMBL" id="CP139487">
    <property type="protein sequence ID" value="WPU67039.1"/>
    <property type="molecule type" value="Genomic_DNA"/>
</dbReference>
<evidence type="ECO:0000259" key="1">
    <source>
        <dbReference type="Pfam" id="PF13847"/>
    </source>
</evidence>
<keyword evidence="2" id="KW-0808">Transferase</keyword>
<dbReference type="KEGG" id="psti:SOO65_09770"/>
<dbReference type="CDD" id="cd02440">
    <property type="entry name" value="AdoMet_MTases"/>
    <property type="match status" value="1"/>
</dbReference>
<dbReference type="InterPro" id="IPR025714">
    <property type="entry name" value="Methyltranfer_dom"/>
</dbReference>
<evidence type="ECO:0000313" key="3">
    <source>
        <dbReference type="Proteomes" id="UP001324634"/>
    </source>
</evidence>
<dbReference type="AlphaFoldDB" id="A0AAX4HUI4"/>
<accession>A0AAX4HUI4</accession>
<sequence length="224" mass="25335">MPNNQLFISPSEEVDEYLGFKIKDIEHGLFLKAKGLRPEGDLNNLGHVLHGGHQTWVGLDPQTLNTPYEELKTLCDVLRPHSGELMVDLGAGYGRLGVVLAHLYPEVHFIGYELVDERVQEGKRIFEKLGYANGTLVTADLTSDFKLPVAEYYFIYDYGKVAHIRQTLKELDGLADQHSFTVIARGKGVQSIIEHEHPWLADIYPVHREENFSIYSMTDPDSRG</sequence>
<dbReference type="Pfam" id="PF13847">
    <property type="entry name" value="Methyltransf_31"/>
    <property type="match status" value="1"/>
</dbReference>
<keyword evidence="2" id="KW-0489">Methyltransferase</keyword>
<protein>
    <submittedName>
        <fullName evidence="2">Methyltransferase domain-containing protein</fullName>
    </submittedName>
</protein>
<gene>
    <name evidence="2" type="ORF">SOO65_09770</name>
</gene>
<reference evidence="2 3" key="1">
    <citation type="submission" date="2023-11" db="EMBL/GenBank/DDBJ databases">
        <title>Peredibacter starrii A3.12.</title>
        <authorList>
            <person name="Mitchell R.J."/>
        </authorList>
    </citation>
    <scope>NUCLEOTIDE SEQUENCE [LARGE SCALE GENOMIC DNA]</scope>
    <source>
        <strain evidence="2 3">A3.12</strain>
    </source>
</reference>
<dbReference type="GO" id="GO:0008168">
    <property type="term" value="F:methyltransferase activity"/>
    <property type="evidence" value="ECO:0007669"/>
    <property type="project" value="UniProtKB-KW"/>
</dbReference>
<keyword evidence="3" id="KW-1185">Reference proteome</keyword>
<feature type="domain" description="Methyltransferase" evidence="1">
    <location>
        <begin position="81"/>
        <end position="143"/>
    </location>
</feature>
<evidence type="ECO:0000313" key="2">
    <source>
        <dbReference type="EMBL" id="WPU67039.1"/>
    </source>
</evidence>
<dbReference type="GO" id="GO:0032259">
    <property type="term" value="P:methylation"/>
    <property type="evidence" value="ECO:0007669"/>
    <property type="project" value="UniProtKB-KW"/>
</dbReference>
<dbReference type="Gene3D" id="3.40.50.150">
    <property type="entry name" value="Vaccinia Virus protein VP39"/>
    <property type="match status" value="1"/>
</dbReference>
<dbReference type="Proteomes" id="UP001324634">
    <property type="component" value="Chromosome"/>
</dbReference>
<dbReference type="SUPFAM" id="SSF53335">
    <property type="entry name" value="S-adenosyl-L-methionine-dependent methyltransferases"/>
    <property type="match status" value="1"/>
</dbReference>
<dbReference type="RefSeq" id="WP_321399838.1">
    <property type="nucleotide sequence ID" value="NZ_CP139487.1"/>
</dbReference>